<dbReference type="Proteomes" id="UP000193685">
    <property type="component" value="Unassembled WGS sequence"/>
</dbReference>
<keyword evidence="1" id="KW-0472">Membrane</keyword>
<dbReference type="EMBL" id="MCFI01000005">
    <property type="protein sequence ID" value="ORY84900.1"/>
    <property type="molecule type" value="Genomic_DNA"/>
</dbReference>
<keyword evidence="1" id="KW-1133">Transmembrane helix</keyword>
<comment type="caution">
    <text evidence="2">The sequence shown here is derived from an EMBL/GenBank/DDBJ whole genome shotgun (WGS) entry which is preliminary data.</text>
</comment>
<dbReference type="AlphaFoldDB" id="A0A1Y2FLQ5"/>
<sequence length="82" mass="9097">MPSFDEQMAVVHDGGTLGRAESTAEWSAERIVELTQTLDRKHLSELVGLIFSCLVYFLYAFPSSLHSVAHSSSLMLGNIRKN</sequence>
<dbReference type="GeneID" id="63785492"/>
<evidence type="ECO:0000313" key="2">
    <source>
        <dbReference type="EMBL" id="ORY84900.1"/>
    </source>
</evidence>
<accession>A0A1Y2FLQ5</accession>
<name>A0A1Y2FLQ5_PROLT</name>
<proteinExistence type="predicted"/>
<gene>
    <name evidence="2" type="ORF">BCR37DRAFT_377731</name>
</gene>
<organism evidence="2 3">
    <name type="scientific">Protomyces lactucae-debilis</name>
    <dbReference type="NCBI Taxonomy" id="2754530"/>
    <lineage>
        <taxon>Eukaryota</taxon>
        <taxon>Fungi</taxon>
        <taxon>Dikarya</taxon>
        <taxon>Ascomycota</taxon>
        <taxon>Taphrinomycotina</taxon>
        <taxon>Taphrinomycetes</taxon>
        <taxon>Taphrinales</taxon>
        <taxon>Protomycetaceae</taxon>
        <taxon>Protomyces</taxon>
    </lineage>
</organism>
<reference evidence="2 3" key="1">
    <citation type="submission" date="2016-07" db="EMBL/GenBank/DDBJ databases">
        <title>Pervasive Adenine N6-methylation of Active Genes in Fungi.</title>
        <authorList>
            <consortium name="DOE Joint Genome Institute"/>
            <person name="Mondo S.J."/>
            <person name="Dannebaum R.O."/>
            <person name="Kuo R.C."/>
            <person name="Labutti K."/>
            <person name="Haridas S."/>
            <person name="Kuo A."/>
            <person name="Salamov A."/>
            <person name="Ahrendt S.R."/>
            <person name="Lipzen A."/>
            <person name="Sullivan W."/>
            <person name="Andreopoulos W.B."/>
            <person name="Clum A."/>
            <person name="Lindquist E."/>
            <person name="Daum C."/>
            <person name="Ramamoorthy G.K."/>
            <person name="Gryganskyi A."/>
            <person name="Culley D."/>
            <person name="Magnuson J.K."/>
            <person name="James T.Y."/>
            <person name="O'Malley M.A."/>
            <person name="Stajich J.E."/>
            <person name="Spatafora J.W."/>
            <person name="Visel A."/>
            <person name="Grigoriev I.V."/>
        </authorList>
    </citation>
    <scope>NUCLEOTIDE SEQUENCE [LARGE SCALE GENOMIC DNA]</scope>
    <source>
        <strain evidence="2 3">12-1054</strain>
    </source>
</reference>
<evidence type="ECO:0000313" key="3">
    <source>
        <dbReference type="Proteomes" id="UP000193685"/>
    </source>
</evidence>
<protein>
    <submittedName>
        <fullName evidence="2">Uncharacterized protein</fullName>
    </submittedName>
</protein>
<feature type="transmembrane region" description="Helical" evidence="1">
    <location>
        <begin position="46"/>
        <end position="65"/>
    </location>
</feature>
<keyword evidence="3" id="KW-1185">Reference proteome</keyword>
<evidence type="ECO:0000256" key="1">
    <source>
        <dbReference type="SAM" id="Phobius"/>
    </source>
</evidence>
<dbReference type="RefSeq" id="XP_040726683.1">
    <property type="nucleotide sequence ID" value="XM_040868893.1"/>
</dbReference>
<keyword evidence="1" id="KW-0812">Transmembrane</keyword>